<gene>
    <name evidence="2" type="ORF">Stalingrad_40</name>
</gene>
<organism evidence="2 3">
    <name type="scientific">Pseudomonas phage Stalingrad</name>
    <dbReference type="NCBI Taxonomy" id="2762287"/>
    <lineage>
        <taxon>Viruses</taxon>
        <taxon>Duplodnaviria</taxon>
        <taxon>Heunggongvirae</taxon>
        <taxon>Uroviricota</taxon>
        <taxon>Caudoviricetes</taxon>
        <taxon>Autographivirales</taxon>
        <taxon>Autotranscriptaviridae</taxon>
        <taxon>Studiervirinae</taxon>
        <taxon>Troedvirus</taxon>
        <taxon>Troedvirus stalingrad</taxon>
    </lineage>
</organism>
<proteinExistence type="predicted"/>
<dbReference type="Pfam" id="PF24072">
    <property type="entry name" value="T7_gp14"/>
    <property type="match status" value="1"/>
</dbReference>
<protein>
    <submittedName>
        <fullName evidence="2">Internal virion protein B</fullName>
    </submittedName>
</protein>
<name>A0A7G8LJ45_9CAUD</name>
<reference evidence="2 3" key="1">
    <citation type="submission" date="2020-07" db="EMBL/GenBank/DDBJ databases">
        <authorList>
            <person name="Rupe E.O."/>
            <person name="Bordelon E."/>
            <person name="Abraham A."/>
            <person name="Temple L."/>
            <person name="McNeal J."/>
        </authorList>
    </citation>
    <scope>NUCLEOTIDE SEQUENCE [LARGE SCALE GENOMIC DNA]</scope>
</reference>
<accession>A0A7G8LJ45</accession>
<keyword evidence="3" id="KW-1185">Reference proteome</keyword>
<dbReference type="EMBL" id="MT711887">
    <property type="protein sequence ID" value="QNJ57267.1"/>
    <property type="molecule type" value="Genomic_DNA"/>
</dbReference>
<evidence type="ECO:0000256" key="1">
    <source>
        <dbReference type="SAM" id="MobiDB-lite"/>
    </source>
</evidence>
<evidence type="ECO:0000313" key="2">
    <source>
        <dbReference type="EMBL" id="QNJ57267.1"/>
    </source>
</evidence>
<sequence length="182" mass="19682">MCEPVSIMAATGVAMGAAGGIMSAKNAAKAEGAQEDARRRNLHEQSTAMYRSQADMRLEVADKHQEATRQMTNVNLTALRNRGTINAALGESLLTGNSMERIRRDVENDASNEKMGILDNYERDYASLFQNEVANYENTKAAFRGSKPNIRTSKLAHALNVVNSGMQGGLQGAQVGQAYKSA</sequence>
<feature type="region of interest" description="Disordered" evidence="1">
    <location>
        <begin position="31"/>
        <end position="52"/>
    </location>
</feature>
<dbReference type="InterPro" id="IPR038996">
    <property type="entry name" value="Gp14"/>
</dbReference>
<evidence type="ECO:0000313" key="3">
    <source>
        <dbReference type="Proteomes" id="UP000515980"/>
    </source>
</evidence>
<dbReference type="Proteomes" id="UP000515980">
    <property type="component" value="Segment"/>
</dbReference>